<evidence type="ECO:0000313" key="2">
    <source>
        <dbReference type="Proteomes" id="UP000031668"/>
    </source>
</evidence>
<dbReference type="InterPro" id="IPR018247">
    <property type="entry name" value="EF_Hand_1_Ca_BS"/>
</dbReference>
<dbReference type="Proteomes" id="UP000031668">
    <property type="component" value="Unassembled WGS sequence"/>
</dbReference>
<dbReference type="PROSITE" id="PS00018">
    <property type="entry name" value="EF_HAND_1"/>
    <property type="match status" value="1"/>
</dbReference>
<organism evidence="1 2">
    <name type="scientific">Thelohanellus kitauei</name>
    <name type="common">Myxosporean</name>
    <dbReference type="NCBI Taxonomy" id="669202"/>
    <lineage>
        <taxon>Eukaryota</taxon>
        <taxon>Metazoa</taxon>
        <taxon>Cnidaria</taxon>
        <taxon>Myxozoa</taxon>
        <taxon>Myxosporea</taxon>
        <taxon>Bivalvulida</taxon>
        <taxon>Platysporina</taxon>
        <taxon>Myxobolidae</taxon>
        <taxon>Thelohanellus</taxon>
    </lineage>
</organism>
<sequence length="153" mass="18709">MRDHKKQQKDFPTQNRIKFDEEMEYYKLCQQKEKTKATPEMIEKKQRELLEWIELDNETKIKKQNSELVDFDKDNEIQMQELQDYHAQKNEIVIKYYQDLINHQCVEDESEFMKELTHMYLLKKNLEIERENEINKARTFSIAGIPNISEDIF</sequence>
<accession>A0A0C2NFA4</accession>
<keyword evidence="2" id="KW-1185">Reference proteome</keyword>
<dbReference type="EMBL" id="JWZT01000059">
    <property type="protein sequence ID" value="KII75045.1"/>
    <property type="molecule type" value="Genomic_DNA"/>
</dbReference>
<evidence type="ECO:0000313" key="1">
    <source>
        <dbReference type="EMBL" id="KII75045.1"/>
    </source>
</evidence>
<protein>
    <submittedName>
        <fullName evidence="1">Uncharacterized protein</fullName>
    </submittedName>
</protein>
<gene>
    <name evidence="1" type="ORF">RF11_14097</name>
</gene>
<dbReference type="AlphaFoldDB" id="A0A0C2NFA4"/>
<comment type="caution">
    <text evidence="1">The sequence shown here is derived from an EMBL/GenBank/DDBJ whole genome shotgun (WGS) entry which is preliminary data.</text>
</comment>
<proteinExistence type="predicted"/>
<reference evidence="1 2" key="1">
    <citation type="journal article" date="2014" name="Genome Biol. Evol.">
        <title>The genome of the myxosporean Thelohanellus kitauei shows adaptations to nutrient acquisition within its fish host.</title>
        <authorList>
            <person name="Yang Y."/>
            <person name="Xiong J."/>
            <person name="Zhou Z."/>
            <person name="Huo F."/>
            <person name="Miao W."/>
            <person name="Ran C."/>
            <person name="Liu Y."/>
            <person name="Zhang J."/>
            <person name="Feng J."/>
            <person name="Wang M."/>
            <person name="Wang M."/>
            <person name="Wang L."/>
            <person name="Yao B."/>
        </authorList>
    </citation>
    <scope>NUCLEOTIDE SEQUENCE [LARGE SCALE GENOMIC DNA]</scope>
    <source>
        <strain evidence="1">Wuqing</strain>
    </source>
</reference>
<name>A0A0C2NFA4_THEKT</name>